<accession>A0A1X1ZLU1</accession>
<dbReference type="RefSeq" id="WP_085078657.1">
    <property type="nucleotide sequence ID" value="NZ_LQPJ01000102.1"/>
</dbReference>
<evidence type="ECO:0000313" key="1">
    <source>
        <dbReference type="EMBL" id="ORW24339.1"/>
    </source>
</evidence>
<evidence type="ECO:0000313" key="2">
    <source>
        <dbReference type="Proteomes" id="UP000193529"/>
    </source>
</evidence>
<organism evidence="1 2">
    <name type="scientific">Mycobacterium palustre</name>
    <dbReference type="NCBI Taxonomy" id="153971"/>
    <lineage>
        <taxon>Bacteria</taxon>
        <taxon>Bacillati</taxon>
        <taxon>Actinomycetota</taxon>
        <taxon>Actinomycetes</taxon>
        <taxon>Mycobacteriales</taxon>
        <taxon>Mycobacteriaceae</taxon>
        <taxon>Mycobacterium</taxon>
        <taxon>Mycobacterium simiae complex</taxon>
    </lineage>
</organism>
<name>A0A1X1ZLU1_9MYCO</name>
<dbReference type="STRING" id="153971.AWC19_09525"/>
<dbReference type="Proteomes" id="UP000193529">
    <property type="component" value="Unassembled WGS sequence"/>
</dbReference>
<evidence type="ECO:0008006" key="3">
    <source>
        <dbReference type="Google" id="ProtNLM"/>
    </source>
</evidence>
<comment type="caution">
    <text evidence="1">The sequence shown here is derived from an EMBL/GenBank/DDBJ whole genome shotgun (WGS) entry which is preliminary data.</text>
</comment>
<gene>
    <name evidence="1" type="ORF">AWC19_09525</name>
</gene>
<reference evidence="1 2" key="1">
    <citation type="submission" date="2016-01" db="EMBL/GenBank/DDBJ databases">
        <title>The new phylogeny of the genus Mycobacterium.</title>
        <authorList>
            <person name="Tarcisio F."/>
            <person name="Conor M."/>
            <person name="Antonella G."/>
            <person name="Elisabetta G."/>
            <person name="Giulia F.S."/>
            <person name="Sara T."/>
            <person name="Anna F."/>
            <person name="Clotilde B."/>
            <person name="Roberto B."/>
            <person name="Veronica D.S."/>
            <person name="Fabio R."/>
            <person name="Monica P."/>
            <person name="Olivier J."/>
            <person name="Enrico T."/>
            <person name="Nicola S."/>
        </authorList>
    </citation>
    <scope>NUCLEOTIDE SEQUENCE [LARGE SCALE GENOMIC DNA]</scope>
    <source>
        <strain evidence="1 2">DSM 44572</strain>
    </source>
</reference>
<dbReference type="OrthoDB" id="4632260at2"/>
<keyword evidence="2" id="KW-1185">Reference proteome</keyword>
<sequence length="164" mass="16851">MSDQSLLEGRGARPQLVMSAAAVMTVLSVGVTLAASAGADEVDMVTNAVTAARAGTPCGPLHPNPTVQRVAEVINKSFKDWADHAASHAPIEDPLPGLKELGYRGSKGVYFGGASTKSQAEAIRAALLEGYTSIPDCSYSDIGATMVLDERSGQNLVAVVLAGP</sequence>
<protein>
    <recommendedName>
        <fullName evidence="3">SCP domain-containing protein</fullName>
    </recommendedName>
</protein>
<dbReference type="AlphaFoldDB" id="A0A1X1ZLU1"/>
<dbReference type="EMBL" id="LQPJ01000102">
    <property type="protein sequence ID" value="ORW24339.1"/>
    <property type="molecule type" value="Genomic_DNA"/>
</dbReference>
<proteinExistence type="predicted"/>